<accession>A0A8H3N9G1</accession>
<dbReference type="EMBL" id="BLKC01000013">
    <property type="protein sequence ID" value="GFF29654.1"/>
    <property type="molecule type" value="Genomic_DNA"/>
</dbReference>
<dbReference type="AlphaFoldDB" id="A0A8H3N9G1"/>
<gene>
    <name evidence="1" type="ORF">IFM46972_02692</name>
</gene>
<comment type="caution">
    <text evidence="1">The sequence shown here is derived from an EMBL/GenBank/DDBJ whole genome shotgun (WGS) entry which is preliminary data.</text>
</comment>
<evidence type="ECO:0000313" key="1">
    <source>
        <dbReference type="EMBL" id="GFF29654.1"/>
    </source>
</evidence>
<organism evidence="1 2">
    <name type="scientific">Aspergillus udagawae</name>
    <dbReference type="NCBI Taxonomy" id="91492"/>
    <lineage>
        <taxon>Eukaryota</taxon>
        <taxon>Fungi</taxon>
        <taxon>Dikarya</taxon>
        <taxon>Ascomycota</taxon>
        <taxon>Pezizomycotina</taxon>
        <taxon>Eurotiomycetes</taxon>
        <taxon>Eurotiomycetidae</taxon>
        <taxon>Eurotiales</taxon>
        <taxon>Aspergillaceae</taxon>
        <taxon>Aspergillus</taxon>
        <taxon>Aspergillus subgen. Fumigati</taxon>
    </lineage>
</organism>
<dbReference type="Proteomes" id="UP000465221">
    <property type="component" value="Unassembled WGS sequence"/>
</dbReference>
<protein>
    <submittedName>
        <fullName evidence="1">Uncharacterized protein</fullName>
    </submittedName>
</protein>
<reference evidence="1 2" key="1">
    <citation type="submission" date="2020-01" db="EMBL/GenBank/DDBJ databases">
        <title>Draft genome sequence of Aspergillus udagawae IFM 46972.</title>
        <authorList>
            <person name="Takahashi H."/>
            <person name="Yaguchi T."/>
        </authorList>
    </citation>
    <scope>NUCLEOTIDE SEQUENCE [LARGE SCALE GENOMIC DNA]</scope>
    <source>
        <strain evidence="1 2">IFM 46972</strain>
    </source>
</reference>
<proteinExistence type="predicted"/>
<name>A0A8H3N9G1_9EURO</name>
<evidence type="ECO:0000313" key="2">
    <source>
        <dbReference type="Proteomes" id="UP000465221"/>
    </source>
</evidence>
<sequence length="87" mass="10054">METLKPKPDIPTGQLVAQMRKFEMRYGFSVHLRGDYRTADFAFRVSQPIRALDTNLSVRQCFAGFCILAEQVNDYTEDSDFLETEAR</sequence>